<feature type="chain" id="PRO_5045387822" evidence="1">
    <location>
        <begin position="19"/>
        <end position="176"/>
    </location>
</feature>
<dbReference type="EMBL" id="CP134537">
    <property type="protein sequence ID" value="WNH10859.1"/>
    <property type="molecule type" value="Genomic_DNA"/>
</dbReference>
<organism evidence="2 3">
    <name type="scientific">Thalassobellus suaedae</name>
    <dbReference type="NCBI Taxonomy" id="3074124"/>
    <lineage>
        <taxon>Bacteria</taxon>
        <taxon>Pseudomonadati</taxon>
        <taxon>Bacteroidota</taxon>
        <taxon>Flavobacteriia</taxon>
        <taxon>Flavobacteriales</taxon>
        <taxon>Flavobacteriaceae</taxon>
        <taxon>Thalassobellus</taxon>
    </lineage>
</organism>
<gene>
    <name evidence="2" type="ORF">RHP51_09590</name>
</gene>
<proteinExistence type="predicted"/>
<feature type="signal peptide" evidence="1">
    <location>
        <begin position="1"/>
        <end position="18"/>
    </location>
</feature>
<keyword evidence="1" id="KW-0732">Signal</keyword>
<protein>
    <submittedName>
        <fullName evidence="2">Uncharacterized protein</fullName>
    </submittedName>
</protein>
<evidence type="ECO:0000313" key="3">
    <source>
        <dbReference type="Proteomes" id="UP001302806"/>
    </source>
</evidence>
<accession>A0ABY9XZ06</accession>
<sequence length="176" mass="20519">MKKLLTLLLMLCFFITNAQFEQGKIYLNDGSTKTGLIKERDLGGIKYKEKEESDVELYDHTSIDGYDITENGIVKYRYKKTENGFPQIMQIVRVGKINLYSIKVANRDITTGIRVNYSFIYFIEKDNVTTRVGKKLSKSDLELFNDCPSLIKKIKKKEFKKNDVYQIVNFYDMNCS</sequence>
<evidence type="ECO:0000313" key="2">
    <source>
        <dbReference type="EMBL" id="WNH10859.1"/>
    </source>
</evidence>
<name>A0ABY9XZ06_9FLAO</name>
<reference evidence="2 3" key="1">
    <citation type="submission" date="2023-09" db="EMBL/GenBank/DDBJ databases">
        <title>Thalassobella suaedae gen. nov., sp. nov., a marine bacterium of the family Flavobacteriaceae isolated from a halophyte Suaeda japonica.</title>
        <authorList>
            <person name="Lee S.Y."/>
            <person name="Hwang C.Y."/>
        </authorList>
    </citation>
    <scope>NUCLEOTIDE SEQUENCE [LARGE SCALE GENOMIC DNA]</scope>
    <source>
        <strain evidence="2 3">HL-DH14</strain>
    </source>
</reference>
<evidence type="ECO:0000256" key="1">
    <source>
        <dbReference type="SAM" id="SignalP"/>
    </source>
</evidence>
<dbReference type="Proteomes" id="UP001302806">
    <property type="component" value="Chromosome"/>
</dbReference>
<dbReference type="RefSeq" id="WP_415867080.1">
    <property type="nucleotide sequence ID" value="NZ_CP134537.1"/>
</dbReference>